<dbReference type="RefSeq" id="WP_041122393.1">
    <property type="nucleotide sequence ID" value="NZ_JXRQ01000017.1"/>
</dbReference>
<evidence type="ECO:0000313" key="9">
    <source>
        <dbReference type="EMBL" id="KIL50465.1"/>
    </source>
</evidence>
<evidence type="ECO:0000256" key="6">
    <source>
        <dbReference type="PIRNR" id="PIRNR002889"/>
    </source>
</evidence>
<dbReference type="GO" id="GO:0030694">
    <property type="term" value="C:bacterial-type flagellum basal body, rod"/>
    <property type="evidence" value="ECO:0007669"/>
    <property type="project" value="InterPro"/>
</dbReference>
<dbReference type="InterPro" id="IPR019776">
    <property type="entry name" value="Flagellar_basal_body_rod_CS"/>
</dbReference>
<evidence type="ECO:0000259" key="8">
    <source>
        <dbReference type="Pfam" id="PF00460"/>
    </source>
</evidence>
<protein>
    <recommendedName>
        <fullName evidence="3 6">Flagellar basal body rod protein FlgB</fullName>
    </recommendedName>
</protein>
<feature type="domain" description="Flagellar basal body rod protein N-terminal" evidence="8">
    <location>
        <begin position="13"/>
        <end position="38"/>
    </location>
</feature>
<gene>
    <name evidence="9" type="ORF">KP77_18400</name>
</gene>
<dbReference type="Pfam" id="PF00460">
    <property type="entry name" value="Flg_bb_rod"/>
    <property type="match status" value="1"/>
</dbReference>
<dbReference type="OrthoDB" id="9792068at2"/>
<dbReference type="PROSITE" id="PS00588">
    <property type="entry name" value="FLAGELLA_BB_ROD"/>
    <property type="match status" value="1"/>
</dbReference>
<evidence type="ECO:0000256" key="4">
    <source>
        <dbReference type="ARBA" id="ARBA00023143"/>
    </source>
</evidence>
<evidence type="ECO:0000313" key="10">
    <source>
        <dbReference type="Proteomes" id="UP000031950"/>
    </source>
</evidence>
<organism evidence="9 10">
    <name type="scientific">Jeotgalibacillus alimentarius</name>
    <dbReference type="NCBI Taxonomy" id="135826"/>
    <lineage>
        <taxon>Bacteria</taxon>
        <taxon>Bacillati</taxon>
        <taxon>Bacillota</taxon>
        <taxon>Bacilli</taxon>
        <taxon>Bacillales</taxon>
        <taxon>Caryophanaceae</taxon>
        <taxon>Jeotgalibacillus</taxon>
    </lineage>
</organism>
<comment type="subcellular location">
    <subcellularLocation>
        <location evidence="1 6">Bacterial flagellum basal body</location>
    </subcellularLocation>
</comment>
<dbReference type="PANTHER" id="PTHR30435">
    <property type="entry name" value="FLAGELLAR PROTEIN"/>
    <property type="match status" value="1"/>
</dbReference>
<accession>A0A0C2RJV7</accession>
<evidence type="ECO:0000256" key="5">
    <source>
        <dbReference type="ARBA" id="ARBA00024934"/>
    </source>
</evidence>
<proteinExistence type="inferred from homology"/>
<keyword evidence="10" id="KW-1185">Reference proteome</keyword>
<comment type="similarity">
    <text evidence="2 6">Belongs to the flagella basal body rod proteins family.</text>
</comment>
<evidence type="ECO:0000256" key="2">
    <source>
        <dbReference type="ARBA" id="ARBA00009677"/>
    </source>
</evidence>
<dbReference type="NCBIfam" id="TIGR01396">
    <property type="entry name" value="FlgB"/>
    <property type="match status" value="1"/>
</dbReference>
<comment type="subunit">
    <text evidence="6">The basal body constitutes a major portion of the flagellar organelle and consists of a number of rings mounted on a central rod.</text>
</comment>
<evidence type="ECO:0000256" key="3">
    <source>
        <dbReference type="ARBA" id="ARBA00014376"/>
    </source>
</evidence>
<dbReference type="PANTHER" id="PTHR30435:SF12">
    <property type="entry name" value="FLAGELLAR BASAL BODY ROD PROTEIN FLGB"/>
    <property type="match status" value="1"/>
</dbReference>
<dbReference type="EMBL" id="JXRQ01000017">
    <property type="protein sequence ID" value="KIL50465.1"/>
    <property type="molecule type" value="Genomic_DNA"/>
</dbReference>
<dbReference type="PATRIC" id="fig|135826.4.peg.1835"/>
<dbReference type="Proteomes" id="UP000031950">
    <property type="component" value="Unassembled WGS sequence"/>
</dbReference>
<name>A0A0C2RJV7_9BACL</name>
<comment type="caution">
    <text evidence="9">The sequence shown here is derived from an EMBL/GenBank/DDBJ whole genome shotgun (WGS) entry which is preliminary data.</text>
</comment>
<dbReference type="STRING" id="135826.KP77_18400"/>
<reference evidence="9 10" key="1">
    <citation type="submission" date="2015-01" db="EMBL/GenBank/DDBJ databases">
        <title>Genome sequence of Jeotgalibacillus alimentarius.</title>
        <authorList>
            <person name="Goh K.M."/>
            <person name="Chan K.-G."/>
            <person name="Yaakop A.S."/>
            <person name="Ee R."/>
            <person name="Gan H.M."/>
            <person name="Chan C.S."/>
        </authorList>
    </citation>
    <scope>NUCLEOTIDE SEQUENCE [LARGE SCALE GENOMIC DNA]</scope>
    <source>
        <strain evidence="9 10">YKJ-13</strain>
    </source>
</reference>
<dbReference type="GO" id="GO:0071978">
    <property type="term" value="P:bacterial-type flagellum-dependent swarming motility"/>
    <property type="evidence" value="ECO:0007669"/>
    <property type="project" value="TreeGrafter"/>
</dbReference>
<dbReference type="InterPro" id="IPR006300">
    <property type="entry name" value="FlgB"/>
</dbReference>
<sequence>MNLFSGTISSLERGLDYSAVKQKVIANNVANVDTPGYKSKDVSFHAMLQDEMKLSSNQSQKNPLHFDLSNQGSGGINISSRPYNVRENGNGVDMDKEMADLATNQIYYNSLISRISGKFGSLNSVIRGGGQ</sequence>
<keyword evidence="4 6" id="KW-0975">Bacterial flagellum</keyword>
<feature type="region of interest" description="Disordered" evidence="7">
    <location>
        <begin position="67"/>
        <end position="91"/>
    </location>
</feature>
<dbReference type="PIRSF" id="PIRSF002889">
    <property type="entry name" value="Rod_FlgB"/>
    <property type="match status" value="1"/>
</dbReference>
<dbReference type="AlphaFoldDB" id="A0A0C2RJV7"/>
<evidence type="ECO:0000256" key="1">
    <source>
        <dbReference type="ARBA" id="ARBA00004117"/>
    </source>
</evidence>
<dbReference type="InterPro" id="IPR001444">
    <property type="entry name" value="Flag_bb_rod_N"/>
</dbReference>
<evidence type="ECO:0000256" key="7">
    <source>
        <dbReference type="SAM" id="MobiDB-lite"/>
    </source>
</evidence>
<comment type="function">
    <text evidence="5 6">Structural component of flagellum, the bacterial motility apparatus. Part of the rod structure of flagellar basal body.</text>
</comment>